<gene>
    <name evidence="1" type="ORF">RSP824_12945</name>
</gene>
<dbReference type="EMBL" id="CP025741">
    <property type="protein sequence ID" value="AYA47309.1"/>
    <property type="molecule type" value="Genomic_DNA"/>
</dbReference>
<evidence type="ECO:0000313" key="1">
    <source>
        <dbReference type="EMBL" id="AYA47309.1"/>
    </source>
</evidence>
<name>A0AA86IJG2_RALSL</name>
<proteinExistence type="predicted"/>
<protein>
    <submittedName>
        <fullName evidence="1">Uncharacterized protein</fullName>
    </submittedName>
</protein>
<reference evidence="2" key="1">
    <citation type="submission" date="2018-01" db="EMBL/GenBank/DDBJ databases">
        <title>Raltonia solanacearum P824 infects blueberry.</title>
        <authorList>
            <person name="Bocsanczy A.M."/>
            <person name="Norman D.J."/>
        </authorList>
    </citation>
    <scope>NUCLEOTIDE SEQUENCE [LARGE SCALE GENOMIC DNA]</scope>
    <source>
        <strain evidence="2">P824</strain>
    </source>
</reference>
<dbReference type="Proteomes" id="UP000262427">
    <property type="component" value="Chromosome CM"/>
</dbReference>
<accession>A0AA86IJG2</accession>
<sequence length="111" mass="13020">MFGNLLHHRMKSLVLAADRQLQHVDMEPVIERITALFYQCWSLYARDCFNDFATIREQSGKNVYTNLEFSPSILPDACQREFRSKVIILLAFFNIMLYEIGTSTHHFRMTG</sequence>
<organism evidence="1 2">
    <name type="scientific">Ralstonia solanacearum</name>
    <name type="common">Pseudomonas solanacearum</name>
    <dbReference type="NCBI Taxonomy" id="305"/>
    <lineage>
        <taxon>Bacteria</taxon>
        <taxon>Pseudomonadati</taxon>
        <taxon>Pseudomonadota</taxon>
        <taxon>Betaproteobacteria</taxon>
        <taxon>Burkholderiales</taxon>
        <taxon>Burkholderiaceae</taxon>
        <taxon>Ralstonia</taxon>
        <taxon>Ralstonia solanacearum species complex</taxon>
    </lineage>
</organism>
<dbReference type="AlphaFoldDB" id="A0AA86IJG2"/>
<evidence type="ECO:0000313" key="2">
    <source>
        <dbReference type="Proteomes" id="UP000262427"/>
    </source>
</evidence>